<feature type="signal peptide" evidence="1">
    <location>
        <begin position="1"/>
        <end position="21"/>
    </location>
</feature>
<accession>A0A1S1HSD9</accession>
<keyword evidence="1" id="KW-0732">Signal</keyword>
<protein>
    <submittedName>
        <fullName evidence="2">Uncharacterized protein</fullName>
    </submittedName>
</protein>
<keyword evidence="3" id="KW-1185">Reference proteome</keyword>
<evidence type="ECO:0000313" key="2">
    <source>
        <dbReference type="EMBL" id="OHT24927.1"/>
    </source>
</evidence>
<reference evidence="2 3" key="1">
    <citation type="submission" date="2016-03" db="EMBL/GenBank/DDBJ databases">
        <title>Genome sequence of Providencia stuartii strain, isolated from the salivary glands of larval Lucilia sericata.</title>
        <authorList>
            <person name="Yuan Y."/>
            <person name="Zhang Y."/>
            <person name="Fu S."/>
            <person name="Crippen T.L."/>
            <person name="Visi D."/>
            <person name="Benbow M.E."/>
            <person name="Allen M."/>
            <person name="Tomberlin J.K."/>
            <person name="Sze S.-H."/>
            <person name="Tarone A.M."/>
        </authorList>
    </citation>
    <scope>NUCLEOTIDE SEQUENCE [LARGE SCALE GENOMIC DNA]</scope>
    <source>
        <strain evidence="2 3">Crippen</strain>
    </source>
</reference>
<comment type="caution">
    <text evidence="2">The sequence shown here is derived from an EMBL/GenBank/DDBJ whole genome shotgun (WGS) entry which is preliminary data.</text>
</comment>
<gene>
    <name evidence="2" type="ORF">A3Q29_16090</name>
</gene>
<name>A0A1S1HSD9_PROST</name>
<organism evidence="2 3">
    <name type="scientific">Providencia stuartii</name>
    <dbReference type="NCBI Taxonomy" id="588"/>
    <lineage>
        <taxon>Bacteria</taxon>
        <taxon>Pseudomonadati</taxon>
        <taxon>Pseudomonadota</taxon>
        <taxon>Gammaproteobacteria</taxon>
        <taxon>Enterobacterales</taxon>
        <taxon>Morganellaceae</taxon>
        <taxon>Providencia</taxon>
    </lineage>
</organism>
<sequence>MIMFKSLLIFSIFIISVPSMAMDYTFKEKSPADRVYSENYQGIDTVKQQQRFVFDPKKKIPEAERHYEDLLAEKQQQGNTWGNWNNDLCHRSVVTNGCTGEPAWLHDPEQLKQMIEQARK</sequence>
<proteinExistence type="predicted"/>
<dbReference type="OrthoDB" id="6464690at2"/>
<dbReference type="EMBL" id="LVIE01000090">
    <property type="protein sequence ID" value="OHT24927.1"/>
    <property type="molecule type" value="Genomic_DNA"/>
</dbReference>
<evidence type="ECO:0000313" key="3">
    <source>
        <dbReference type="Proteomes" id="UP000179588"/>
    </source>
</evidence>
<dbReference type="Proteomes" id="UP000179588">
    <property type="component" value="Unassembled WGS sequence"/>
</dbReference>
<feature type="chain" id="PRO_5010170975" evidence="1">
    <location>
        <begin position="22"/>
        <end position="120"/>
    </location>
</feature>
<dbReference type="AlphaFoldDB" id="A0A1S1HSD9"/>
<evidence type="ECO:0000256" key="1">
    <source>
        <dbReference type="SAM" id="SignalP"/>
    </source>
</evidence>